<accession>A0A5K7ZYN2</accession>
<gene>
    <name evidence="1" type="ORF">DSCO28_59240</name>
</gene>
<proteinExistence type="predicted"/>
<dbReference type="Proteomes" id="UP000425960">
    <property type="component" value="Chromosome"/>
</dbReference>
<evidence type="ECO:0000313" key="1">
    <source>
        <dbReference type="EMBL" id="BBO85358.1"/>
    </source>
</evidence>
<organism evidence="1 2">
    <name type="scientific">Desulfosarcina ovata subsp. sediminis</name>
    <dbReference type="NCBI Taxonomy" id="885957"/>
    <lineage>
        <taxon>Bacteria</taxon>
        <taxon>Pseudomonadati</taxon>
        <taxon>Thermodesulfobacteriota</taxon>
        <taxon>Desulfobacteria</taxon>
        <taxon>Desulfobacterales</taxon>
        <taxon>Desulfosarcinaceae</taxon>
        <taxon>Desulfosarcina</taxon>
    </lineage>
</organism>
<reference evidence="1 2" key="1">
    <citation type="submission" date="2019-11" db="EMBL/GenBank/DDBJ databases">
        <title>Comparative genomics of hydrocarbon-degrading Desulfosarcina strains.</title>
        <authorList>
            <person name="Watanabe M."/>
            <person name="Kojima H."/>
            <person name="Fukui M."/>
        </authorList>
    </citation>
    <scope>NUCLEOTIDE SEQUENCE [LARGE SCALE GENOMIC DNA]</scope>
    <source>
        <strain evidence="1 2">28bB2T</strain>
    </source>
</reference>
<evidence type="ECO:0000313" key="2">
    <source>
        <dbReference type="Proteomes" id="UP000425960"/>
    </source>
</evidence>
<protein>
    <recommendedName>
        <fullName evidence="3">HEPN domain-containing protein</fullName>
    </recommendedName>
</protein>
<dbReference type="RefSeq" id="WP_155313031.1">
    <property type="nucleotide sequence ID" value="NZ_AP021876.1"/>
</dbReference>
<name>A0A5K7ZYN2_9BACT</name>
<sequence>MNRNDCASLIEAGNSYLETARNGHRRGSVFTGTMIYHVVCLSIEKYLMGIFCCYNAIPQHNTLSRMAQEAADFADLPSDLLQAIEAMDGVLNLCDPATPLQATLTGKQLQAMIQVGEQLRDLASAHLPCAA</sequence>
<dbReference type="AlphaFoldDB" id="A0A5K7ZYN2"/>
<evidence type="ECO:0008006" key="3">
    <source>
        <dbReference type="Google" id="ProtNLM"/>
    </source>
</evidence>
<dbReference type="KEGG" id="dov:DSCO28_59240"/>
<dbReference type="EMBL" id="AP021876">
    <property type="protein sequence ID" value="BBO85358.1"/>
    <property type="molecule type" value="Genomic_DNA"/>
</dbReference>